<reference evidence="2" key="1">
    <citation type="submission" date="2020-03" db="EMBL/GenBank/DDBJ databases">
        <title>Draft sequencing of Paenibacilllus sp. S3N08.</title>
        <authorList>
            <person name="Kim D.-U."/>
        </authorList>
    </citation>
    <scope>NUCLEOTIDE SEQUENCE</scope>
    <source>
        <strain evidence="2">S3N08</strain>
    </source>
</reference>
<dbReference type="Pfam" id="PF12867">
    <property type="entry name" value="DinB_2"/>
    <property type="match status" value="1"/>
</dbReference>
<name>A0ABX0JK52_9BACL</name>
<evidence type="ECO:0000313" key="3">
    <source>
        <dbReference type="Proteomes" id="UP001165962"/>
    </source>
</evidence>
<evidence type="ECO:0000259" key="1">
    <source>
        <dbReference type="Pfam" id="PF12867"/>
    </source>
</evidence>
<proteinExistence type="predicted"/>
<sequence>MNHPISFQLDMARDWCLDIAESCPVELADVQLDEFSNTIRWHLGHILTVAERMLFQVPFPSASLPSAFTGWFDSGSKPRDWIDQPPTINELISLLKRQQERFLVIPPEKFDVLLDPPYFGFASYGECAGFVIVHESFHAGKMDEMLRVVKQKS</sequence>
<keyword evidence="3" id="KW-1185">Reference proteome</keyword>
<dbReference type="SUPFAM" id="SSF109854">
    <property type="entry name" value="DinB/YfiT-like putative metalloenzymes"/>
    <property type="match status" value="1"/>
</dbReference>
<gene>
    <name evidence="2" type="ORF">G9U52_36520</name>
</gene>
<evidence type="ECO:0000313" key="2">
    <source>
        <dbReference type="EMBL" id="NHN35233.1"/>
    </source>
</evidence>
<comment type="caution">
    <text evidence="2">The sequence shown here is derived from an EMBL/GenBank/DDBJ whole genome shotgun (WGS) entry which is preliminary data.</text>
</comment>
<organism evidence="2 3">
    <name type="scientific">Paenibacillus agricola</name>
    <dbReference type="NCBI Taxonomy" id="2716264"/>
    <lineage>
        <taxon>Bacteria</taxon>
        <taxon>Bacillati</taxon>
        <taxon>Bacillota</taxon>
        <taxon>Bacilli</taxon>
        <taxon>Bacillales</taxon>
        <taxon>Paenibacillaceae</taxon>
        <taxon>Paenibacillus</taxon>
    </lineage>
</organism>
<protein>
    <submittedName>
        <fullName evidence="2">DinB family protein</fullName>
    </submittedName>
</protein>
<dbReference type="InterPro" id="IPR024775">
    <property type="entry name" value="DinB-like"/>
</dbReference>
<dbReference type="Gene3D" id="1.20.120.450">
    <property type="entry name" value="dinb family like domain"/>
    <property type="match status" value="1"/>
</dbReference>
<dbReference type="EMBL" id="JAAOIW010000029">
    <property type="protein sequence ID" value="NHN35233.1"/>
    <property type="molecule type" value="Genomic_DNA"/>
</dbReference>
<accession>A0ABX0JK52</accession>
<dbReference type="RefSeq" id="WP_166157686.1">
    <property type="nucleotide sequence ID" value="NZ_JAAOIW010000029.1"/>
</dbReference>
<dbReference type="InterPro" id="IPR034660">
    <property type="entry name" value="DinB/YfiT-like"/>
</dbReference>
<dbReference type="Proteomes" id="UP001165962">
    <property type="component" value="Unassembled WGS sequence"/>
</dbReference>
<feature type="domain" description="DinB-like" evidence="1">
    <location>
        <begin position="8"/>
        <end position="140"/>
    </location>
</feature>